<feature type="domain" description="Cadherin" evidence="13">
    <location>
        <begin position="125"/>
        <end position="202"/>
    </location>
</feature>
<comment type="subcellular location">
    <subcellularLocation>
        <location evidence="1">Cell membrane</location>
    </subcellularLocation>
</comment>
<dbReference type="GO" id="GO:0005509">
    <property type="term" value="F:calcium ion binding"/>
    <property type="evidence" value="ECO:0007669"/>
    <property type="project" value="UniProtKB-UniRule"/>
</dbReference>
<dbReference type="InterPro" id="IPR002126">
    <property type="entry name" value="Cadherin-like_dom"/>
</dbReference>
<dbReference type="Gene3D" id="2.60.40.60">
    <property type="entry name" value="Cadherins"/>
    <property type="match status" value="6"/>
</dbReference>
<dbReference type="Pfam" id="PF00028">
    <property type="entry name" value="Cadherin"/>
    <property type="match status" value="4"/>
</dbReference>
<organism evidence="14">
    <name type="scientific">Capra hircus</name>
    <name type="common">Goat</name>
    <dbReference type="NCBI Taxonomy" id="9925"/>
    <lineage>
        <taxon>Eukaryota</taxon>
        <taxon>Metazoa</taxon>
        <taxon>Chordata</taxon>
        <taxon>Craniata</taxon>
        <taxon>Vertebrata</taxon>
        <taxon>Euteleostomi</taxon>
        <taxon>Mammalia</taxon>
        <taxon>Eutheria</taxon>
        <taxon>Laurasiatheria</taxon>
        <taxon>Artiodactyla</taxon>
        <taxon>Ruminantia</taxon>
        <taxon>Pecora</taxon>
        <taxon>Bovidae</taxon>
        <taxon>Caprinae</taxon>
        <taxon>Capra</taxon>
    </lineage>
</organism>
<dbReference type="Pfam" id="PF08758">
    <property type="entry name" value="Cadherin_pro"/>
    <property type="match status" value="1"/>
</dbReference>
<evidence type="ECO:0000256" key="7">
    <source>
        <dbReference type="ARBA" id="ARBA00022889"/>
    </source>
</evidence>
<evidence type="ECO:0000256" key="4">
    <source>
        <dbReference type="ARBA" id="ARBA00022692"/>
    </source>
</evidence>
<evidence type="ECO:0000256" key="2">
    <source>
        <dbReference type="ARBA" id="ARBA00022475"/>
    </source>
</evidence>
<feature type="domain" description="Cadherin" evidence="13">
    <location>
        <begin position="317"/>
        <end position="434"/>
    </location>
</feature>
<evidence type="ECO:0000313" key="14">
    <source>
        <dbReference type="Ensembl" id="ENSCHIP00010026117.1"/>
    </source>
</evidence>
<keyword evidence="2" id="KW-1003">Cell membrane</keyword>
<keyword evidence="9 12" id="KW-0472">Membrane</keyword>
<dbReference type="SMART" id="SM01055">
    <property type="entry name" value="Cadherin_pro"/>
    <property type="match status" value="1"/>
</dbReference>
<dbReference type="PROSITE" id="PS00232">
    <property type="entry name" value="CADHERIN_1"/>
    <property type="match status" value="2"/>
</dbReference>
<evidence type="ECO:0000256" key="5">
    <source>
        <dbReference type="ARBA" id="ARBA00022737"/>
    </source>
</evidence>
<evidence type="ECO:0000256" key="8">
    <source>
        <dbReference type="ARBA" id="ARBA00022989"/>
    </source>
</evidence>
<protein>
    <recommendedName>
        <fullName evidence="13">Cadherin domain-containing protein</fullName>
    </recommendedName>
</protein>
<dbReference type="GO" id="GO:0030057">
    <property type="term" value="C:desmosome"/>
    <property type="evidence" value="ECO:0007669"/>
    <property type="project" value="UniProtKB-SubCell"/>
</dbReference>
<dbReference type="InterPro" id="IPR020894">
    <property type="entry name" value="Cadherin_CS"/>
</dbReference>
<dbReference type="AlphaFoldDB" id="A0A8C2RBD4"/>
<proteinExistence type="predicted"/>
<dbReference type="PROSITE" id="PS50268">
    <property type="entry name" value="CADHERIN_2"/>
    <property type="match status" value="5"/>
</dbReference>
<dbReference type="PRINTS" id="PR01820">
    <property type="entry name" value="DESMOCOLLIN"/>
</dbReference>
<keyword evidence="8 12" id="KW-1133">Transmembrane helix</keyword>
<reference evidence="14" key="2">
    <citation type="submission" date="2025-08" db="UniProtKB">
        <authorList>
            <consortium name="Ensembl"/>
        </authorList>
    </citation>
    <scope>IDENTIFICATION</scope>
</reference>
<keyword evidence="6 11" id="KW-0106">Calcium</keyword>
<dbReference type="InterPro" id="IPR050971">
    <property type="entry name" value="Cadherin-domain_protein"/>
</dbReference>
<dbReference type="PANTHER" id="PTHR24025">
    <property type="entry name" value="DESMOGLEIN FAMILY MEMBER"/>
    <property type="match status" value="1"/>
</dbReference>
<dbReference type="PANTHER" id="PTHR24025:SF0">
    <property type="entry name" value="DESMOCOLLIN-2"/>
    <property type="match status" value="1"/>
</dbReference>
<keyword evidence="5" id="KW-0677">Repeat</keyword>
<evidence type="ECO:0000256" key="10">
    <source>
        <dbReference type="ARBA" id="ARBA00023180"/>
    </source>
</evidence>
<dbReference type="GO" id="GO:0007156">
    <property type="term" value="P:homophilic cell adhesion via plasma membrane adhesion molecules"/>
    <property type="evidence" value="ECO:0007669"/>
    <property type="project" value="InterPro"/>
</dbReference>
<evidence type="ECO:0000256" key="3">
    <source>
        <dbReference type="ARBA" id="ARBA00022685"/>
    </source>
</evidence>
<dbReference type="GO" id="GO:0005886">
    <property type="term" value="C:plasma membrane"/>
    <property type="evidence" value="ECO:0007669"/>
    <property type="project" value="UniProtKB-SubCell"/>
</dbReference>
<evidence type="ECO:0000256" key="1">
    <source>
        <dbReference type="ARBA" id="ARBA00004236"/>
    </source>
</evidence>
<evidence type="ECO:0000256" key="12">
    <source>
        <dbReference type="SAM" id="Phobius"/>
    </source>
</evidence>
<keyword evidence="10" id="KW-0325">Glycoprotein</keyword>
<name>A0A8C2RBD4_CAPHI</name>
<feature type="domain" description="Cadherin" evidence="13">
    <location>
        <begin position="431"/>
        <end position="533"/>
    </location>
</feature>
<dbReference type="PRINTS" id="PR00205">
    <property type="entry name" value="CADHERIN"/>
</dbReference>
<keyword evidence="3" id="KW-0165">Cleavage on pair of basic residues</keyword>
<dbReference type="InterPro" id="IPR014868">
    <property type="entry name" value="Cadherin_pro_dom"/>
</dbReference>
<dbReference type="SMART" id="SM00112">
    <property type="entry name" value="CA"/>
    <property type="match status" value="4"/>
</dbReference>
<reference evidence="14" key="1">
    <citation type="submission" date="2019-03" db="EMBL/GenBank/DDBJ databases">
        <title>Genome sequencing and reference-guided assembly of Black Bengal Goat (Capra hircus).</title>
        <authorList>
            <person name="Siddiki A.Z."/>
            <person name="Baten A."/>
            <person name="Billah M."/>
            <person name="Alam M.A.U."/>
            <person name="Shawrob K.S.M."/>
            <person name="Saha S."/>
            <person name="Chowdhury M."/>
            <person name="Rahman A.H."/>
            <person name="Stear M."/>
            <person name="Miah G."/>
            <person name="Das G.B."/>
            <person name="Hossain M.M."/>
            <person name="Kumkum M."/>
            <person name="Islam M.S."/>
            <person name="Mollah A.M."/>
            <person name="Ahsan A."/>
            <person name="Tusar F."/>
            <person name="Khan M.K.I."/>
        </authorList>
    </citation>
    <scope>NUCLEOTIDE SEQUENCE [LARGE SCALE GENOMIC DNA]</scope>
</reference>
<evidence type="ECO:0000256" key="9">
    <source>
        <dbReference type="ARBA" id="ARBA00023136"/>
    </source>
</evidence>
<feature type="domain" description="Cadherin" evidence="13">
    <location>
        <begin position="543"/>
        <end position="642"/>
    </location>
</feature>
<evidence type="ECO:0000256" key="6">
    <source>
        <dbReference type="ARBA" id="ARBA00022837"/>
    </source>
</evidence>
<dbReference type="Ensembl" id="ENSCHIT00010036861.1">
    <property type="protein sequence ID" value="ENSCHIP00010026117.1"/>
    <property type="gene ID" value="ENSCHIG00010018607.1"/>
</dbReference>
<keyword evidence="7" id="KW-0130">Cell adhesion</keyword>
<sequence>MENPRDGGAWRAILTFACDACKTVILHVPAKLDAEKFIGRVNLKECFKSATLIHSRDPDFQILEDGSVYTTHAILLSSEKSSFTILLSNTETHEEKEILVLLEHQTKVLKKRHSQEKVLRRAKRRWAPIPCSVPENSLGPFPLFLQQIQSDTAQNYTIYYSISGPGVDKEPRNLFYVERDTGNLFCTRAVDRETYPSFEVTFTYCLVALKTNYIFKVFENSKVGTTVGQVCATDKDEPDTLHTRLRYSIIEQFPASPTLFSMHPTTGVITTTSSQLDRELIDKYQLKIKVQDMDGQYFGLQTTAACVINIEDVNDNLPTFTRSSVSENRIDVEILRVAVQDKDLIHTANWRANYTFLKGNEDGNFKIVTDSQTNEGVLYVVKPLNYEEKQQLTLQIGAVNEAPYIGSSRSTMNMATVTVNVQNQDEGPECDPRLQTVRIKENVPVGTKNVGYKAYDPETGSSSGIRYMKSSDPEGWVDVDENSGVITILKRLDREARSGVYNISILASDKDGRTCNGVLGIILEDVNDNGPVIRQRTVIICKTVMSSAEIVAVDPDEPIHGPPFDFSLEGVLDSEVLRMWRLTKVNDTAARLSYLNDLQFGKYTVPVRVTDRLGQSLVTQLDVRLCDCVTPNDCDIYRSPRTGNGEVILGKWAILAILLGIALLFCILFTLVCGATTGAAKKPKVFPDDLAQQNLIVSNTEAPGDDKVYSTNGFTTHAVGGSAQGICGTLGSRVKSGGQETIEMVKGGHQTLESCQEKVQQCDQDNTHMQAQDYVLSYNYEGRGSAHSKVFILYS</sequence>
<dbReference type="SUPFAM" id="SSF49313">
    <property type="entry name" value="Cadherin-like"/>
    <property type="match status" value="6"/>
</dbReference>
<accession>A0A8C2RBD4</accession>
<evidence type="ECO:0000256" key="11">
    <source>
        <dbReference type="PROSITE-ProRule" id="PRU00043"/>
    </source>
</evidence>
<feature type="domain" description="Cadherin" evidence="13">
    <location>
        <begin position="209"/>
        <end position="320"/>
    </location>
</feature>
<keyword evidence="4 12" id="KW-0812">Transmembrane</keyword>
<evidence type="ECO:0000259" key="13">
    <source>
        <dbReference type="PROSITE" id="PS50268"/>
    </source>
</evidence>
<dbReference type="CDD" id="cd11304">
    <property type="entry name" value="Cadherin_repeat"/>
    <property type="match status" value="4"/>
</dbReference>
<feature type="transmembrane region" description="Helical" evidence="12">
    <location>
        <begin position="652"/>
        <end position="674"/>
    </location>
</feature>
<dbReference type="InterPro" id="IPR015919">
    <property type="entry name" value="Cadherin-like_sf"/>
</dbReference>